<dbReference type="AlphaFoldDB" id="A0A918RW92"/>
<organism evidence="1 2">
    <name type="scientific">Devosia pacifica</name>
    <dbReference type="NCBI Taxonomy" id="1335967"/>
    <lineage>
        <taxon>Bacteria</taxon>
        <taxon>Pseudomonadati</taxon>
        <taxon>Pseudomonadota</taxon>
        <taxon>Alphaproteobacteria</taxon>
        <taxon>Hyphomicrobiales</taxon>
        <taxon>Devosiaceae</taxon>
        <taxon>Devosia</taxon>
    </lineage>
</organism>
<dbReference type="Proteomes" id="UP000646579">
    <property type="component" value="Unassembled WGS sequence"/>
</dbReference>
<evidence type="ECO:0000313" key="2">
    <source>
        <dbReference type="Proteomes" id="UP000646579"/>
    </source>
</evidence>
<gene>
    <name evidence="1" type="ORF">GCM10007989_04730</name>
</gene>
<comment type="caution">
    <text evidence="1">The sequence shown here is derived from an EMBL/GenBank/DDBJ whole genome shotgun (WGS) entry which is preliminary data.</text>
</comment>
<accession>A0A918RW92</accession>
<dbReference type="RefSeq" id="WP_189422971.1">
    <property type="nucleotide sequence ID" value="NZ_BMZE01000001.1"/>
</dbReference>
<reference evidence="1" key="2">
    <citation type="submission" date="2020-09" db="EMBL/GenBank/DDBJ databases">
        <authorList>
            <person name="Sun Q."/>
            <person name="Kim S."/>
        </authorList>
    </citation>
    <scope>NUCLEOTIDE SEQUENCE</scope>
    <source>
        <strain evidence="1">KCTC 32437</strain>
    </source>
</reference>
<name>A0A918RW92_9HYPH</name>
<evidence type="ECO:0000313" key="1">
    <source>
        <dbReference type="EMBL" id="GHA13201.1"/>
    </source>
</evidence>
<reference evidence="1" key="1">
    <citation type="journal article" date="2014" name="Int. J. Syst. Evol. Microbiol.">
        <title>Complete genome sequence of Corynebacterium casei LMG S-19264T (=DSM 44701T), isolated from a smear-ripened cheese.</title>
        <authorList>
            <consortium name="US DOE Joint Genome Institute (JGI-PGF)"/>
            <person name="Walter F."/>
            <person name="Albersmeier A."/>
            <person name="Kalinowski J."/>
            <person name="Ruckert C."/>
        </authorList>
    </citation>
    <scope>NUCLEOTIDE SEQUENCE</scope>
    <source>
        <strain evidence="1">KCTC 32437</strain>
    </source>
</reference>
<sequence>MTLPRLPWQRSTSGDWFVAYPDDHPDHAATVRHMPQAVGQEKWQWSVFWEGRFGEFGMAADRQAAADAATEAWHRLIETTKVPRDVVGEIDAMLDRLSQRIPAGLLEEDTEYLHKVLNQIRVRWETAIRLDRMEPNIKRLMEAVSAELYRRRTGI</sequence>
<protein>
    <submittedName>
        <fullName evidence="1">Uncharacterized protein</fullName>
    </submittedName>
</protein>
<dbReference type="EMBL" id="BMZE01000001">
    <property type="protein sequence ID" value="GHA13201.1"/>
    <property type="molecule type" value="Genomic_DNA"/>
</dbReference>
<proteinExistence type="predicted"/>
<keyword evidence="2" id="KW-1185">Reference proteome</keyword>